<evidence type="ECO:0000259" key="2">
    <source>
        <dbReference type="Pfam" id="PF14686"/>
    </source>
</evidence>
<proteinExistence type="predicted"/>
<dbReference type="Gene3D" id="2.60.40.10">
    <property type="entry name" value="Immunoglobulins"/>
    <property type="match status" value="1"/>
</dbReference>
<dbReference type="InterPro" id="IPR029413">
    <property type="entry name" value="RG-lyase_II"/>
</dbReference>
<dbReference type="SUPFAM" id="SSF49452">
    <property type="entry name" value="Starch-binding domain-like"/>
    <property type="match status" value="1"/>
</dbReference>
<accession>A0AAP2RA13</accession>
<dbReference type="AlphaFoldDB" id="A0AAP2RA13"/>
<evidence type="ECO:0000256" key="1">
    <source>
        <dbReference type="SAM" id="MobiDB-lite"/>
    </source>
</evidence>
<organism evidence="3 4">
    <name type="scientific">Methanooceanicella nereidis</name>
    <dbReference type="NCBI Taxonomy" id="2052831"/>
    <lineage>
        <taxon>Archaea</taxon>
        <taxon>Methanobacteriati</taxon>
        <taxon>Methanobacteriota</taxon>
        <taxon>Stenosarchaea group</taxon>
        <taxon>Methanomicrobia</taxon>
        <taxon>Methanocellales</taxon>
        <taxon>Methanocellaceae</taxon>
        <taxon>Methanooceanicella</taxon>
    </lineage>
</organism>
<sequence length="293" mass="30968">MIMKRKYAPMILIIFTLLACGYFFIASAAAQSPTNGSVSGKVSTNVGLLPEETRVTLLNATNTSIAYDEFNTTVDNEGFFIFANVPAGNYTAYAWSPYHSEGMSNSFTVTPGSTASCGIILLAKPYYADITAKPGTVYLGGYKSDINVYVYDYMGNPVGAGWFITMHTTAGTLDPTYAETDANGSLRTSLISPESGSYAEISVYAKSSNGTYYQLQSAAKMPTPTPEPSPTATPAASPTVEPTITPTPEPTEVPTVTATATATPVPTPTPTPGFELIAVLCAIGFLAAIRKFK</sequence>
<evidence type="ECO:0000313" key="4">
    <source>
        <dbReference type="Proteomes" id="UP001320159"/>
    </source>
</evidence>
<dbReference type="InterPro" id="IPR013783">
    <property type="entry name" value="Ig-like_fold"/>
</dbReference>
<keyword evidence="4" id="KW-1185">Reference proteome</keyword>
<dbReference type="Gene3D" id="2.60.40.1120">
    <property type="entry name" value="Carboxypeptidase-like, regulatory domain"/>
    <property type="match status" value="1"/>
</dbReference>
<keyword evidence="3" id="KW-0378">Hydrolase</keyword>
<feature type="region of interest" description="Disordered" evidence="1">
    <location>
        <begin position="218"/>
        <end position="254"/>
    </location>
</feature>
<dbReference type="SUPFAM" id="SSF49373">
    <property type="entry name" value="Invasin/intimin cell-adhesion fragments"/>
    <property type="match status" value="1"/>
</dbReference>
<reference evidence="3 4" key="1">
    <citation type="submission" date="2017-11" db="EMBL/GenBank/DDBJ databases">
        <title>Isolation and Characterization of Family Methanocellaceae Species from Potential Methane Hydrate Area Offshore Southwestern Taiwan.</title>
        <authorList>
            <person name="Zhang W.-L."/>
            <person name="Chen W.-C."/>
            <person name="Lai M.-C."/>
            <person name="Chen S.-C."/>
        </authorList>
    </citation>
    <scope>NUCLEOTIDE SEQUENCE [LARGE SCALE GENOMIC DNA]</scope>
    <source>
        <strain evidence="3 4">CWC-04</strain>
    </source>
</reference>
<dbReference type="GO" id="GO:0030246">
    <property type="term" value="F:carbohydrate binding"/>
    <property type="evidence" value="ECO:0007669"/>
    <property type="project" value="InterPro"/>
</dbReference>
<evidence type="ECO:0000313" key="3">
    <source>
        <dbReference type="EMBL" id="MCD1293674.1"/>
    </source>
</evidence>
<comment type="caution">
    <text evidence="3">The sequence shown here is derived from an EMBL/GenBank/DDBJ whole genome shotgun (WGS) entry which is preliminary data.</text>
</comment>
<dbReference type="Proteomes" id="UP001320159">
    <property type="component" value="Unassembled WGS sequence"/>
</dbReference>
<name>A0AAP2RA13_9EURY</name>
<gene>
    <name evidence="3" type="ORF">CUJ83_01525</name>
</gene>
<dbReference type="Pfam" id="PF14686">
    <property type="entry name" value="fn3_3"/>
    <property type="match status" value="1"/>
</dbReference>
<keyword evidence="3" id="KW-0645">Protease</keyword>
<feature type="compositionally biased region" description="Low complexity" evidence="1">
    <location>
        <begin position="232"/>
        <end position="244"/>
    </location>
</feature>
<dbReference type="EMBL" id="PGCK01000001">
    <property type="protein sequence ID" value="MCD1293674.1"/>
    <property type="molecule type" value="Genomic_DNA"/>
</dbReference>
<dbReference type="GO" id="GO:0004180">
    <property type="term" value="F:carboxypeptidase activity"/>
    <property type="evidence" value="ECO:0007669"/>
    <property type="project" value="UniProtKB-KW"/>
</dbReference>
<dbReference type="PROSITE" id="PS51257">
    <property type="entry name" value="PROKAR_LIPOPROTEIN"/>
    <property type="match status" value="1"/>
</dbReference>
<feature type="domain" description="Rhamnogalacturonan lyase" evidence="2">
    <location>
        <begin position="69"/>
        <end position="115"/>
    </location>
</feature>
<protein>
    <submittedName>
        <fullName evidence="3">Carboxypeptidase regulatory-like domain-containing protein</fullName>
    </submittedName>
</protein>
<dbReference type="InterPro" id="IPR008964">
    <property type="entry name" value="Invasin/intimin_cell_adhesion"/>
</dbReference>
<keyword evidence="3" id="KW-0121">Carboxypeptidase</keyword>
<dbReference type="InterPro" id="IPR013784">
    <property type="entry name" value="Carb-bd-like_fold"/>
</dbReference>